<organism evidence="2 3">
    <name type="scientific">Strongylocentrotus purpuratus</name>
    <name type="common">Purple sea urchin</name>
    <dbReference type="NCBI Taxonomy" id="7668"/>
    <lineage>
        <taxon>Eukaryota</taxon>
        <taxon>Metazoa</taxon>
        <taxon>Echinodermata</taxon>
        <taxon>Eleutherozoa</taxon>
        <taxon>Echinozoa</taxon>
        <taxon>Echinoidea</taxon>
        <taxon>Euechinoidea</taxon>
        <taxon>Echinacea</taxon>
        <taxon>Camarodonta</taxon>
        <taxon>Echinidea</taxon>
        <taxon>Strongylocentrotidae</taxon>
        <taxon>Strongylocentrotus</taxon>
    </lineage>
</organism>
<evidence type="ECO:0000313" key="2">
    <source>
        <dbReference type="EnsemblMetazoa" id="XP_030842243"/>
    </source>
</evidence>
<keyword evidence="3" id="KW-1185">Reference proteome</keyword>
<dbReference type="EnsemblMetazoa" id="XM_030986383">
    <property type="protein sequence ID" value="XP_030842243"/>
    <property type="gene ID" value="LOC115924277"/>
</dbReference>
<dbReference type="KEGG" id="spu:115924277"/>
<evidence type="ECO:0000256" key="1">
    <source>
        <dbReference type="SAM" id="MobiDB-lite"/>
    </source>
</evidence>
<dbReference type="RefSeq" id="XP_030842243.1">
    <property type="nucleotide sequence ID" value="XM_030986383.1"/>
</dbReference>
<evidence type="ECO:0000313" key="3">
    <source>
        <dbReference type="Proteomes" id="UP000007110"/>
    </source>
</evidence>
<reference evidence="3" key="1">
    <citation type="submission" date="2015-02" db="EMBL/GenBank/DDBJ databases">
        <title>Genome sequencing for Strongylocentrotus purpuratus.</title>
        <authorList>
            <person name="Murali S."/>
            <person name="Liu Y."/>
            <person name="Vee V."/>
            <person name="English A."/>
            <person name="Wang M."/>
            <person name="Skinner E."/>
            <person name="Han Y."/>
            <person name="Muzny D.M."/>
            <person name="Worley K.C."/>
            <person name="Gibbs R.A."/>
        </authorList>
    </citation>
    <scope>NUCLEOTIDE SEQUENCE</scope>
</reference>
<dbReference type="Proteomes" id="UP000007110">
    <property type="component" value="Unassembled WGS sequence"/>
</dbReference>
<accession>A0A7M7NY08</accession>
<sequence length="181" mass="20014">MLEYESDGQPAKNQSAEDEIVEKVKDACTVSNSLSLIGDGEYAAALRQNECSLKTYARLLDTVLETEQNLSFNVTLTGKILDVKTHILNVCSLLFQWVEILQPSLPTSTLTPTSPTSTSFPSLSMTQPPSNNSHLDLPALGEYGFEIVEALKTYVDSILIRDVCLVKNKGRLVMTDKRHCF</sequence>
<dbReference type="AlphaFoldDB" id="A0A7M7NY08"/>
<reference evidence="2" key="2">
    <citation type="submission" date="2021-01" db="UniProtKB">
        <authorList>
            <consortium name="EnsemblMetazoa"/>
        </authorList>
    </citation>
    <scope>IDENTIFICATION</scope>
</reference>
<feature type="compositionally biased region" description="Low complexity" evidence="1">
    <location>
        <begin position="107"/>
        <end position="126"/>
    </location>
</feature>
<dbReference type="GeneID" id="115924277"/>
<proteinExistence type="predicted"/>
<feature type="region of interest" description="Disordered" evidence="1">
    <location>
        <begin position="107"/>
        <end position="131"/>
    </location>
</feature>
<dbReference type="InParanoid" id="A0A7M7NY08"/>
<name>A0A7M7NY08_STRPU</name>
<protein>
    <submittedName>
        <fullName evidence="2">Uncharacterized protein</fullName>
    </submittedName>
</protein>